<accession>A0A699XH82</accession>
<reference evidence="1" key="1">
    <citation type="journal article" date="2019" name="Sci. Rep.">
        <title>Draft genome of Tanacetum cinerariifolium, the natural source of mosquito coil.</title>
        <authorList>
            <person name="Yamashiro T."/>
            <person name="Shiraishi A."/>
            <person name="Satake H."/>
            <person name="Nakayama K."/>
        </authorList>
    </citation>
    <scope>NUCLEOTIDE SEQUENCE</scope>
</reference>
<sequence>DLKSFPQGVFGEKKPLFIQLTSVASNFLVIMDRIPELLDVNRGYGRGSCKGPEEVGVL</sequence>
<comment type="caution">
    <text evidence="1">The sequence shown here is derived from an EMBL/GenBank/DDBJ whole genome shotgun (WGS) entry which is preliminary data.</text>
</comment>
<organism evidence="1">
    <name type="scientific">Tanacetum cinerariifolium</name>
    <name type="common">Dalmatian daisy</name>
    <name type="synonym">Chrysanthemum cinerariifolium</name>
    <dbReference type="NCBI Taxonomy" id="118510"/>
    <lineage>
        <taxon>Eukaryota</taxon>
        <taxon>Viridiplantae</taxon>
        <taxon>Streptophyta</taxon>
        <taxon>Embryophyta</taxon>
        <taxon>Tracheophyta</taxon>
        <taxon>Spermatophyta</taxon>
        <taxon>Magnoliopsida</taxon>
        <taxon>eudicotyledons</taxon>
        <taxon>Gunneridae</taxon>
        <taxon>Pentapetalae</taxon>
        <taxon>asterids</taxon>
        <taxon>campanulids</taxon>
        <taxon>Asterales</taxon>
        <taxon>Asteraceae</taxon>
        <taxon>Asteroideae</taxon>
        <taxon>Anthemideae</taxon>
        <taxon>Anthemidinae</taxon>
        <taxon>Tanacetum</taxon>
    </lineage>
</organism>
<dbReference type="AlphaFoldDB" id="A0A699XH82"/>
<evidence type="ECO:0000313" key="1">
    <source>
        <dbReference type="EMBL" id="GFD59305.1"/>
    </source>
</evidence>
<name>A0A699XH82_TANCI</name>
<protein>
    <submittedName>
        <fullName evidence="1">Uncharacterized protein</fullName>
    </submittedName>
</protein>
<feature type="non-terminal residue" evidence="1">
    <location>
        <position position="1"/>
    </location>
</feature>
<gene>
    <name evidence="1" type="ORF">Tci_931274</name>
</gene>
<proteinExistence type="predicted"/>
<dbReference type="EMBL" id="BKCJ011863309">
    <property type="protein sequence ID" value="GFD59305.1"/>
    <property type="molecule type" value="Genomic_DNA"/>
</dbReference>